<evidence type="ECO:0000256" key="1">
    <source>
        <dbReference type="SAM" id="MobiDB-lite"/>
    </source>
</evidence>
<keyword evidence="2" id="KW-0812">Transmembrane</keyword>
<dbReference type="PANTHER" id="PTHR30105">
    <property type="entry name" value="UNCHARACTERIZED YIBQ-RELATED"/>
    <property type="match status" value="1"/>
</dbReference>
<dbReference type="InterPro" id="IPR006837">
    <property type="entry name" value="Divergent_DAC"/>
</dbReference>
<feature type="transmembrane region" description="Helical" evidence="2">
    <location>
        <begin position="31"/>
        <end position="53"/>
    </location>
</feature>
<evidence type="ECO:0000313" key="4">
    <source>
        <dbReference type="Proteomes" id="UP000664417"/>
    </source>
</evidence>
<organism evidence="3 4">
    <name type="scientific">Acanthopleuribacter pedis</name>
    <dbReference type="NCBI Taxonomy" id="442870"/>
    <lineage>
        <taxon>Bacteria</taxon>
        <taxon>Pseudomonadati</taxon>
        <taxon>Acidobacteriota</taxon>
        <taxon>Holophagae</taxon>
        <taxon>Acanthopleuribacterales</taxon>
        <taxon>Acanthopleuribacteraceae</taxon>
        <taxon>Acanthopleuribacter</taxon>
    </lineage>
</organism>
<keyword evidence="2" id="KW-0472">Membrane</keyword>
<evidence type="ECO:0000313" key="3">
    <source>
        <dbReference type="EMBL" id="MBO1320197.1"/>
    </source>
</evidence>
<dbReference type="Gene3D" id="3.20.20.370">
    <property type="entry name" value="Glycoside hydrolase/deacetylase"/>
    <property type="match status" value="1"/>
</dbReference>
<keyword evidence="2" id="KW-1133">Transmembrane helix</keyword>
<reference evidence="3" key="1">
    <citation type="submission" date="2021-03" db="EMBL/GenBank/DDBJ databases">
        <authorList>
            <person name="Wang G."/>
        </authorList>
    </citation>
    <scope>NUCLEOTIDE SEQUENCE</scope>
    <source>
        <strain evidence="3">KCTC 12899</strain>
    </source>
</reference>
<dbReference type="InterPro" id="IPR011330">
    <property type="entry name" value="Glyco_hydro/deAcase_b/a-brl"/>
</dbReference>
<feature type="region of interest" description="Disordered" evidence="1">
    <location>
        <begin position="1"/>
        <end position="23"/>
    </location>
</feature>
<dbReference type="AlphaFoldDB" id="A0A8J7Q427"/>
<dbReference type="Proteomes" id="UP000664417">
    <property type="component" value="Unassembled WGS sequence"/>
</dbReference>
<dbReference type="GO" id="GO:0005975">
    <property type="term" value="P:carbohydrate metabolic process"/>
    <property type="evidence" value="ECO:0007669"/>
    <property type="project" value="InterPro"/>
</dbReference>
<evidence type="ECO:0000256" key="2">
    <source>
        <dbReference type="SAM" id="Phobius"/>
    </source>
</evidence>
<keyword evidence="4" id="KW-1185">Reference proteome</keyword>
<dbReference type="PANTHER" id="PTHR30105:SF2">
    <property type="entry name" value="DIVERGENT POLYSACCHARIDE DEACETYLASE SUPERFAMILY"/>
    <property type="match status" value="1"/>
</dbReference>
<sequence>MAARKTRSTGSKGRTSSARKKKKPQTSVWDWVRRLLVALFMGFVVLGAVVVWLKFEWPQGQGPVNAAMVQSVLIAAQADGDTSIQKVTKDGIERWKVAVPTRARKDAIIRALQNMMLDQGSHFDPGKERRHKGKLVQIVALEIENNKPLRLVFVVEGKASAKPKPKRNKPLPVADKPKPEPSPETDTELEIATTAVTQDIAARLAAKPATLPANPKRPMIAVIIDDVGHKGIRQIQPLLDLKLPVTFAVLPHLAHSSTNSVHLHQHHYEVILHMPMEPDNFPKTNPGEGAILSYLNETEVRTAVRKALKTVPFVVGVNNHMGSKITANRALMDAALEEVKKHDLYWIDSRTNPKTVAYALAKSKGMRTTERDVFLDAEESYAFTIKQLKETRAVADREGRAVAIGHPYPSTIRALRDVMPRLDREGYQFVFASRLLEVPGDSF</sequence>
<comment type="caution">
    <text evidence="3">The sequence shown here is derived from an EMBL/GenBank/DDBJ whole genome shotgun (WGS) entry which is preliminary data.</text>
</comment>
<dbReference type="SUPFAM" id="SSF88713">
    <property type="entry name" value="Glycoside hydrolase/deacetylase"/>
    <property type="match status" value="1"/>
</dbReference>
<name>A0A8J7Q427_9BACT</name>
<protein>
    <submittedName>
        <fullName evidence="3">Divergent polysaccharide deacetylase family protein</fullName>
    </submittedName>
</protein>
<dbReference type="Pfam" id="PF04748">
    <property type="entry name" value="Polysacc_deac_2"/>
    <property type="match status" value="1"/>
</dbReference>
<dbReference type="CDD" id="cd10936">
    <property type="entry name" value="CE4_DAC2"/>
    <property type="match status" value="1"/>
</dbReference>
<dbReference type="RefSeq" id="WP_207860151.1">
    <property type="nucleotide sequence ID" value="NZ_JAFREP010000016.1"/>
</dbReference>
<accession>A0A8J7Q427</accession>
<gene>
    <name evidence="3" type="ORF">J3U88_17110</name>
</gene>
<proteinExistence type="predicted"/>
<dbReference type="EMBL" id="JAFREP010000016">
    <property type="protein sequence ID" value="MBO1320197.1"/>
    <property type="molecule type" value="Genomic_DNA"/>
</dbReference>
<feature type="region of interest" description="Disordered" evidence="1">
    <location>
        <begin position="161"/>
        <end position="187"/>
    </location>
</feature>